<evidence type="ECO:0000256" key="1">
    <source>
        <dbReference type="ARBA" id="ARBA00000213"/>
    </source>
</evidence>
<keyword evidence="4 8" id="KW-0460">Magnesium</keyword>
<dbReference type="EC" id="5.6.2.1" evidence="8"/>
<dbReference type="InterPro" id="IPR013825">
    <property type="entry name" value="Topo_IA_cen_sub2"/>
</dbReference>
<keyword evidence="3 8" id="KW-0479">Metal-binding</keyword>
<reference evidence="12" key="1">
    <citation type="journal article" date="2019" name="Int. J. Syst. Evol. Microbiol.">
        <title>The Global Catalogue of Microorganisms (GCM) 10K type strain sequencing project: providing services to taxonomists for standard genome sequencing and annotation.</title>
        <authorList>
            <consortium name="The Broad Institute Genomics Platform"/>
            <consortium name="The Broad Institute Genome Sequencing Center for Infectious Disease"/>
            <person name="Wu L."/>
            <person name="Ma J."/>
        </authorList>
    </citation>
    <scope>NUCLEOTIDE SEQUENCE [LARGE SCALE GENOMIC DNA]</scope>
    <source>
        <strain evidence="12">JCM 15395</strain>
    </source>
</reference>
<gene>
    <name evidence="8 11" type="primary">topB</name>
    <name evidence="11" type="ORF">GCM10009001_02720</name>
</gene>
<dbReference type="HAMAP" id="MF_00953">
    <property type="entry name" value="Topoisom_3_prok"/>
    <property type="match status" value="1"/>
</dbReference>
<keyword evidence="5 8" id="KW-0799">Topoisomerase</keyword>
<dbReference type="InterPro" id="IPR013497">
    <property type="entry name" value="Topo_IA_cen"/>
</dbReference>
<feature type="site" description="Interaction with DNA" evidence="8">
    <location>
        <position position="61"/>
    </location>
</feature>
<comment type="cofactor">
    <cofactor evidence="8">
        <name>Mg(2+)</name>
        <dbReference type="ChEBI" id="CHEBI:18420"/>
    </cofactor>
</comment>
<dbReference type="InterPro" id="IPR003601">
    <property type="entry name" value="Topo_IA_2"/>
</dbReference>
<evidence type="ECO:0000256" key="6">
    <source>
        <dbReference type="ARBA" id="ARBA00023125"/>
    </source>
</evidence>
<feature type="active site" description="O-(5'-phospho-DNA)-tyrosine intermediate" evidence="8">
    <location>
        <position position="310"/>
    </location>
</feature>
<evidence type="ECO:0000256" key="3">
    <source>
        <dbReference type="ARBA" id="ARBA00022723"/>
    </source>
</evidence>
<evidence type="ECO:0000259" key="9">
    <source>
        <dbReference type="PROSITE" id="PS50880"/>
    </source>
</evidence>
<evidence type="ECO:0000313" key="11">
    <source>
        <dbReference type="EMBL" id="GAA0590223.1"/>
    </source>
</evidence>
<keyword evidence="6 8" id="KW-0238">DNA-binding</keyword>
<dbReference type="CDD" id="cd03362">
    <property type="entry name" value="TOPRIM_TopoIA_TopoIII"/>
    <property type="match status" value="1"/>
</dbReference>
<dbReference type="PROSITE" id="PS52039">
    <property type="entry name" value="TOPO_IA_2"/>
    <property type="match status" value="1"/>
</dbReference>
<dbReference type="SMART" id="SM00493">
    <property type="entry name" value="TOPRIM"/>
    <property type="match status" value="1"/>
</dbReference>
<evidence type="ECO:0000256" key="2">
    <source>
        <dbReference type="ARBA" id="ARBA00009446"/>
    </source>
</evidence>
<proteinExistence type="inferred from homology"/>
<dbReference type="SUPFAM" id="SSF56712">
    <property type="entry name" value="Prokaryotic type I DNA topoisomerase"/>
    <property type="match status" value="1"/>
</dbReference>
<protein>
    <recommendedName>
        <fullName evidence="8">DNA topoisomerase 3</fullName>
        <ecNumber evidence="8">5.6.2.1</ecNumber>
    </recommendedName>
    <alternativeName>
        <fullName evidence="8">DNA topoisomerase III</fullName>
    </alternativeName>
</protein>
<feature type="domain" description="Topo IA-type catalytic" evidence="10">
    <location>
        <begin position="153"/>
        <end position="585"/>
    </location>
</feature>
<dbReference type="PANTHER" id="PTHR11390:SF21">
    <property type="entry name" value="DNA TOPOISOMERASE 3-ALPHA"/>
    <property type="match status" value="1"/>
</dbReference>
<evidence type="ECO:0000256" key="4">
    <source>
        <dbReference type="ARBA" id="ARBA00022842"/>
    </source>
</evidence>
<dbReference type="Pfam" id="PF01131">
    <property type="entry name" value="Topoisom_bac"/>
    <property type="match status" value="1"/>
</dbReference>
<feature type="site" description="Interaction with DNA" evidence="8">
    <location>
        <position position="168"/>
    </location>
</feature>
<keyword evidence="7 8" id="KW-0413">Isomerase</keyword>
<dbReference type="SMART" id="SM00437">
    <property type="entry name" value="TOP1Ac"/>
    <property type="match status" value="1"/>
</dbReference>
<dbReference type="Gene3D" id="1.10.460.10">
    <property type="entry name" value="Topoisomerase I, domain 2"/>
    <property type="match status" value="1"/>
</dbReference>
<keyword evidence="12" id="KW-1185">Reference proteome</keyword>
<dbReference type="InterPro" id="IPR013826">
    <property type="entry name" value="Topo_IA_cen_sub3"/>
</dbReference>
<comment type="caution">
    <text evidence="11">The sequence shown here is derived from an EMBL/GenBank/DDBJ whole genome shotgun (WGS) entry which is preliminary data.</text>
</comment>
<dbReference type="EMBL" id="BAAADS010000001">
    <property type="protein sequence ID" value="GAA0590223.1"/>
    <property type="molecule type" value="Genomic_DNA"/>
</dbReference>
<evidence type="ECO:0000313" key="12">
    <source>
        <dbReference type="Proteomes" id="UP001500866"/>
    </source>
</evidence>
<evidence type="ECO:0000256" key="7">
    <source>
        <dbReference type="ARBA" id="ARBA00023235"/>
    </source>
</evidence>
<accession>A0ABP3QJE4</accession>
<dbReference type="SMART" id="SM00436">
    <property type="entry name" value="TOP1Bc"/>
    <property type="match status" value="1"/>
</dbReference>
<dbReference type="Gene3D" id="3.40.50.140">
    <property type="match status" value="1"/>
</dbReference>
<dbReference type="InterPro" id="IPR000380">
    <property type="entry name" value="Topo_IA"/>
</dbReference>
<dbReference type="InterPro" id="IPR023406">
    <property type="entry name" value="Topo_IA_AS"/>
</dbReference>
<dbReference type="CDD" id="cd00186">
    <property type="entry name" value="TOP1Ac"/>
    <property type="match status" value="1"/>
</dbReference>
<evidence type="ECO:0000259" key="10">
    <source>
        <dbReference type="PROSITE" id="PS52039"/>
    </source>
</evidence>
<dbReference type="InterPro" id="IPR013824">
    <property type="entry name" value="Topo_IA_cen_sub1"/>
</dbReference>
<feature type="site" description="Interaction with DNA" evidence="8">
    <location>
        <position position="176"/>
    </location>
</feature>
<comment type="catalytic activity">
    <reaction evidence="1 8">
        <text>ATP-independent breakage of single-stranded DNA, followed by passage and rejoining.</text>
        <dbReference type="EC" id="5.6.2.1"/>
    </reaction>
</comment>
<dbReference type="PROSITE" id="PS00396">
    <property type="entry name" value="TOPO_IA_1"/>
    <property type="match status" value="1"/>
</dbReference>
<dbReference type="Proteomes" id="UP001500866">
    <property type="component" value="Unassembled WGS sequence"/>
</dbReference>
<dbReference type="PROSITE" id="PS50880">
    <property type="entry name" value="TOPRIM"/>
    <property type="match status" value="1"/>
</dbReference>
<dbReference type="InterPro" id="IPR006171">
    <property type="entry name" value="TOPRIM_dom"/>
</dbReference>
<dbReference type="PANTHER" id="PTHR11390">
    <property type="entry name" value="PROKARYOTIC DNA TOPOISOMERASE"/>
    <property type="match status" value="1"/>
</dbReference>
<comment type="function">
    <text evidence="8">Releases the supercoiling and torsional tension of DNA, which is introduced during the DNA replication and transcription, by transiently cleaving and rejoining one strand of the DNA duplex. Introduces a single-strand break via transesterification at a target site in duplex DNA. The scissile phosphodiester is attacked by the catalytic tyrosine of the enzyme, resulting in the formation of a DNA-(5'-phosphotyrosyl)-enzyme intermediate and the expulsion of a 3'-OH DNA strand. The free DNA strand then undergoes passage around the unbroken strand, thus removing DNA supercoils. Finally, in the religation step, the DNA 3'-OH attacks the covalent intermediate to expel the active-site tyrosine and restore the DNA phosphodiester backbone.</text>
</comment>
<comment type="similarity">
    <text evidence="2 8">Belongs to the type IA topoisomerase family.</text>
</comment>
<dbReference type="InterPro" id="IPR005738">
    <property type="entry name" value="TopoIII"/>
</dbReference>
<dbReference type="InterPro" id="IPR003602">
    <property type="entry name" value="Topo_IA_DNA-bd_dom"/>
</dbReference>
<evidence type="ECO:0000256" key="8">
    <source>
        <dbReference type="HAMAP-Rule" id="MF_00953"/>
    </source>
</evidence>
<dbReference type="InterPro" id="IPR023405">
    <property type="entry name" value="Topo_IA_core_domain"/>
</dbReference>
<feature type="domain" description="Toprim" evidence="9">
    <location>
        <begin position="3"/>
        <end position="136"/>
    </location>
</feature>
<comment type="caution">
    <text evidence="8">Lacks conserved residue(s) required for the propagation of feature annotation.</text>
</comment>
<evidence type="ECO:0000256" key="5">
    <source>
        <dbReference type="ARBA" id="ARBA00023029"/>
    </source>
</evidence>
<dbReference type="Gene3D" id="1.10.290.10">
    <property type="entry name" value="Topoisomerase I, domain 4"/>
    <property type="match status" value="1"/>
</dbReference>
<dbReference type="RefSeq" id="WP_343809593.1">
    <property type="nucleotide sequence ID" value="NZ_BAAADS010000001.1"/>
</dbReference>
<dbReference type="NCBIfam" id="TIGR01056">
    <property type="entry name" value="topB"/>
    <property type="match status" value="1"/>
</dbReference>
<feature type="binding site" evidence="8">
    <location>
        <position position="105"/>
    </location>
    <ligand>
        <name>Mg(2+)</name>
        <dbReference type="ChEBI" id="CHEBI:18420"/>
        <note>catalytic</note>
    </ligand>
</feature>
<feature type="region of interest" description="Interaction with DNA" evidence="8">
    <location>
        <begin position="187"/>
        <end position="192"/>
    </location>
</feature>
<name>A0ABP3QJE4_9BACI</name>
<dbReference type="PRINTS" id="PR00417">
    <property type="entry name" value="PRTPISMRASEI"/>
</dbReference>
<organism evidence="11 12">
    <name type="scientific">Virgibacillus siamensis</name>
    <dbReference type="NCBI Taxonomy" id="480071"/>
    <lineage>
        <taxon>Bacteria</taxon>
        <taxon>Bacillati</taxon>
        <taxon>Bacillota</taxon>
        <taxon>Bacilli</taxon>
        <taxon>Bacillales</taxon>
        <taxon>Bacillaceae</taxon>
        <taxon>Virgibacillus</taxon>
    </lineage>
</organism>
<feature type="binding site" evidence="8">
    <location>
        <position position="9"/>
    </location>
    <ligand>
        <name>Mg(2+)</name>
        <dbReference type="ChEBI" id="CHEBI:18420"/>
        <note>catalytic</note>
    </ligand>
</feature>
<dbReference type="InterPro" id="IPR034144">
    <property type="entry name" value="TOPRIM_TopoIII"/>
</dbReference>
<feature type="site" description="Interaction with DNA" evidence="8">
    <location>
        <position position="312"/>
    </location>
</feature>
<dbReference type="NCBIfam" id="NF005829">
    <property type="entry name" value="PRK07726.1"/>
    <property type="match status" value="1"/>
</dbReference>
<dbReference type="Gene3D" id="2.70.20.10">
    <property type="entry name" value="Topoisomerase I, domain 3"/>
    <property type="match status" value="1"/>
</dbReference>
<sequence>MSKTVVLAEKPSVGRDIARVLNCNKKGNGFMEGSKYIVTWALGHLVTLADPEVYDDKLKTWRMEDLPMLPDRLKLVVIKKSGKQFSSVKTQLNRNDVNDIVIATDAGREGELVARWIIDKSRTKKPVKRLWISSVTDKAIKDGFKHLKPGKQYENLYHAAVARSEADWYVGLNATRALTTKFNAQLSSGRVQTPTLAMIAARDKEIKEFTPKQFYGIEVKTDKGMKLTWQDAKNNSRIFSKEKAEKLLNQLKNQPAKIVNVDKAQKKKHAPQLYDLTELQRDANRIFGFSGKQTLSLMQKLYEQHKVLTYPRTDSRVISTDIVPTLKERVKACGVDQYSRFAGKVLKRDWKLPKSVVDNSKVSDHHAIIPTEQPVILADLNDKEQKIYDLVVKRFLAVLAEPYEYEQTTIEAQIGNECFSTKGTTVKKLGWKEIYQDSENNQGLPDVQQGDVFQHLKRTITEGETKPPERFTEGALLQAMENPVRYMGSDNKHLAKTINQTGGLGTVATRADIIEKLFNSQYMEMRGKHIFITSKGKQLLDLVPEDLKSPALTAEWETKLGRIAEGKLNKNQFIKEMKDYAREVVQQIKASDETFKHDNMTGTKCPDCGKLMLEVKNKHGRMLVCQDRSCGHKKNIAKHTNARCPNCHKRMELRGEGEGKMFTCKCGHREKLSTFNKRKEHEKKHKVSKKDVNKYLKKQDEGFTNNALAEQLAKLKKD</sequence>
<dbReference type="Pfam" id="PF01751">
    <property type="entry name" value="Toprim"/>
    <property type="match status" value="1"/>
</dbReference>